<reference evidence="1 2" key="1">
    <citation type="journal article" date="2019" name="Sci. Rep.">
        <title>Orb-weaving spider Araneus ventricosus genome elucidates the spidroin gene catalogue.</title>
        <authorList>
            <person name="Kono N."/>
            <person name="Nakamura H."/>
            <person name="Ohtoshi R."/>
            <person name="Moran D.A.P."/>
            <person name="Shinohara A."/>
            <person name="Yoshida Y."/>
            <person name="Fujiwara M."/>
            <person name="Mori M."/>
            <person name="Tomita M."/>
            <person name="Arakawa K."/>
        </authorList>
    </citation>
    <scope>NUCLEOTIDE SEQUENCE [LARGE SCALE GENOMIC DNA]</scope>
</reference>
<proteinExistence type="predicted"/>
<evidence type="ECO:0000313" key="2">
    <source>
        <dbReference type="Proteomes" id="UP000499080"/>
    </source>
</evidence>
<name>A0A4Y2P0C1_ARAVE</name>
<dbReference type="Proteomes" id="UP000499080">
    <property type="component" value="Unassembled WGS sequence"/>
</dbReference>
<dbReference type="EMBL" id="BGPR01010139">
    <property type="protein sequence ID" value="GBN44459.1"/>
    <property type="molecule type" value="Genomic_DNA"/>
</dbReference>
<organism evidence="1 2">
    <name type="scientific">Araneus ventricosus</name>
    <name type="common">Orbweaver spider</name>
    <name type="synonym">Epeira ventricosa</name>
    <dbReference type="NCBI Taxonomy" id="182803"/>
    <lineage>
        <taxon>Eukaryota</taxon>
        <taxon>Metazoa</taxon>
        <taxon>Ecdysozoa</taxon>
        <taxon>Arthropoda</taxon>
        <taxon>Chelicerata</taxon>
        <taxon>Arachnida</taxon>
        <taxon>Araneae</taxon>
        <taxon>Araneomorphae</taxon>
        <taxon>Entelegynae</taxon>
        <taxon>Araneoidea</taxon>
        <taxon>Araneidae</taxon>
        <taxon>Araneus</taxon>
    </lineage>
</organism>
<sequence length="132" mass="14925">MFNLRPAPVACLATHLLPSTFICPRAVSSTLNETLCFAFGNSRVAEIGDIGLHQCLIMDEKMIRRRIDGLFGDRRHKFLVVCDEGVFLHTDRPDYSNHHDESHKVSGDQQSVGLVSKSKLTTEIHFWLSNMQ</sequence>
<accession>A0A4Y2P0C1</accession>
<gene>
    <name evidence="1" type="ORF">AVEN_67502_1</name>
</gene>
<comment type="caution">
    <text evidence="1">The sequence shown here is derived from an EMBL/GenBank/DDBJ whole genome shotgun (WGS) entry which is preliminary data.</text>
</comment>
<protein>
    <submittedName>
        <fullName evidence="1">Uncharacterized protein</fullName>
    </submittedName>
</protein>
<evidence type="ECO:0000313" key="1">
    <source>
        <dbReference type="EMBL" id="GBN44459.1"/>
    </source>
</evidence>
<dbReference type="OrthoDB" id="10559999at2759"/>
<keyword evidence="2" id="KW-1185">Reference proteome</keyword>
<dbReference type="AlphaFoldDB" id="A0A4Y2P0C1"/>